<dbReference type="Proteomes" id="UP000652219">
    <property type="component" value="Unassembled WGS sequence"/>
</dbReference>
<organism evidence="2 3">
    <name type="scientific">Colletotrichum sojae</name>
    <dbReference type="NCBI Taxonomy" id="2175907"/>
    <lineage>
        <taxon>Eukaryota</taxon>
        <taxon>Fungi</taxon>
        <taxon>Dikarya</taxon>
        <taxon>Ascomycota</taxon>
        <taxon>Pezizomycotina</taxon>
        <taxon>Sordariomycetes</taxon>
        <taxon>Hypocreomycetidae</taxon>
        <taxon>Glomerellales</taxon>
        <taxon>Glomerellaceae</taxon>
        <taxon>Colletotrichum</taxon>
        <taxon>Colletotrichum orchidearum species complex</taxon>
    </lineage>
</organism>
<evidence type="ECO:0000313" key="2">
    <source>
        <dbReference type="EMBL" id="KAF6815704.1"/>
    </source>
</evidence>
<keyword evidence="3" id="KW-1185">Reference proteome</keyword>
<reference evidence="2 3" key="1">
    <citation type="journal article" date="2020" name="Phytopathology">
        <title>Genome Sequence Resources of Colletotrichum truncatum, C. plurivorum, C. musicola, and C. sojae: Four Species Pathogenic to Soybean (Glycine max).</title>
        <authorList>
            <person name="Rogerio F."/>
            <person name="Boufleur T.R."/>
            <person name="Ciampi-Guillardi M."/>
            <person name="Sukno S.A."/>
            <person name="Thon M.R."/>
            <person name="Massola Junior N.S."/>
            <person name="Baroncelli R."/>
        </authorList>
    </citation>
    <scope>NUCLEOTIDE SEQUENCE [LARGE SCALE GENOMIC DNA]</scope>
    <source>
        <strain evidence="2 3">LFN0009</strain>
    </source>
</reference>
<name>A0A8H6N0D0_9PEZI</name>
<feature type="region of interest" description="Disordered" evidence="1">
    <location>
        <begin position="108"/>
        <end position="139"/>
    </location>
</feature>
<evidence type="ECO:0000313" key="3">
    <source>
        <dbReference type="Proteomes" id="UP000652219"/>
    </source>
</evidence>
<comment type="caution">
    <text evidence="2">The sequence shown here is derived from an EMBL/GenBank/DDBJ whole genome shotgun (WGS) entry which is preliminary data.</text>
</comment>
<sequence length="193" mass="20211">MLDAAHLPTLLRSIRAALFPNNAPGVSTMVAPSSNEELRALRRRCASALLGTIPPWLASLYLGGRGLGLFRWRTGPESGAAAAAAAGAARASEGGNASAAGKDAAAEAVATSSSTSDNYGSGAGSGTETAPEEVDEEQEQLLSEIEQGILDVFSDEYCNRHLVYGILELILVRLMPELSEKTVAELLEERLNL</sequence>
<evidence type="ECO:0000256" key="1">
    <source>
        <dbReference type="SAM" id="MobiDB-lite"/>
    </source>
</evidence>
<protein>
    <submittedName>
        <fullName evidence="2">Pxa domain-containing protein</fullName>
    </submittedName>
</protein>
<dbReference type="EMBL" id="WIGN01000033">
    <property type="protein sequence ID" value="KAF6815704.1"/>
    <property type="molecule type" value="Genomic_DNA"/>
</dbReference>
<feature type="compositionally biased region" description="Acidic residues" evidence="1">
    <location>
        <begin position="130"/>
        <end position="139"/>
    </location>
</feature>
<dbReference type="AlphaFoldDB" id="A0A8H6N0D0"/>
<proteinExistence type="predicted"/>
<gene>
    <name evidence="2" type="ORF">CSOJ01_03384</name>
</gene>
<accession>A0A8H6N0D0</accession>